<proteinExistence type="predicted"/>
<protein>
    <submittedName>
        <fullName evidence="3">Secreted protein</fullName>
    </submittedName>
</protein>
<name>A0A0M3IF20_ASCLU</name>
<evidence type="ECO:0000256" key="1">
    <source>
        <dbReference type="SAM" id="MobiDB-lite"/>
    </source>
</evidence>
<feature type="region of interest" description="Disordered" evidence="1">
    <location>
        <begin position="79"/>
        <end position="102"/>
    </location>
</feature>
<reference evidence="3" key="1">
    <citation type="submission" date="2017-02" db="UniProtKB">
        <authorList>
            <consortium name="WormBaseParasite"/>
        </authorList>
    </citation>
    <scope>IDENTIFICATION</scope>
</reference>
<keyword evidence="2" id="KW-1185">Reference proteome</keyword>
<dbReference type="AlphaFoldDB" id="A0A0M3IF20"/>
<evidence type="ECO:0000313" key="2">
    <source>
        <dbReference type="Proteomes" id="UP000036681"/>
    </source>
</evidence>
<dbReference type="Proteomes" id="UP000036681">
    <property type="component" value="Unplaced"/>
</dbReference>
<accession>A0A0M3IF20</accession>
<dbReference type="WBParaSite" id="ALUE_0001676501-mRNA-1">
    <property type="protein sequence ID" value="ALUE_0001676501-mRNA-1"/>
    <property type="gene ID" value="ALUE_0001676501"/>
</dbReference>
<feature type="region of interest" description="Disordered" evidence="1">
    <location>
        <begin position="32"/>
        <end position="55"/>
    </location>
</feature>
<evidence type="ECO:0000313" key="3">
    <source>
        <dbReference type="WBParaSite" id="ALUE_0001676501-mRNA-1"/>
    </source>
</evidence>
<organism evidence="2 3">
    <name type="scientific">Ascaris lumbricoides</name>
    <name type="common">Giant roundworm</name>
    <dbReference type="NCBI Taxonomy" id="6252"/>
    <lineage>
        <taxon>Eukaryota</taxon>
        <taxon>Metazoa</taxon>
        <taxon>Ecdysozoa</taxon>
        <taxon>Nematoda</taxon>
        <taxon>Chromadorea</taxon>
        <taxon>Rhabditida</taxon>
        <taxon>Spirurina</taxon>
        <taxon>Ascaridomorpha</taxon>
        <taxon>Ascaridoidea</taxon>
        <taxon>Ascarididae</taxon>
        <taxon>Ascaris</taxon>
    </lineage>
</organism>
<sequence length="102" mass="11172">MVSLLTCIEPTNFATLVPVPGVLQLELLDKQHTNQKSPVRTGLAPPSLLQRRSGGVRLARSATTYRINSYEKVVWVRKANNPAKDGGSSRSENDPGTEEDLQ</sequence>